<dbReference type="Proteomes" id="UP001597277">
    <property type="component" value="Unassembled WGS sequence"/>
</dbReference>
<evidence type="ECO:0000313" key="4">
    <source>
        <dbReference type="Proteomes" id="UP001597277"/>
    </source>
</evidence>
<sequence length="332" mass="36166">MTQPKIYALHENPEWFPPFAEAFAAEGLPMEEWLLTEGTLDLDAEPPEGIFWSRISASSHTREHHLSKDYTRAVLAWLEAHGRRVVNGRRVLELEMSKVDQLSHLRAAGIATPKTVAAVGREQILAAAKGFPTPFVTKHNQGGKGLGVRRFDDVADLEAYVRSEEFEEPEDGITLIQEYAAPANGAITRVELVGGEFVYAIYADTIRGGFQLCPADACAVDPDTGKPIIPPGASLAPEPGQSLFSLREGFDAHPIVGQYLEFLRRVGVEIAGIEFIETADGRLLTYDVNTNTNYNAEVEAVAQRSGPRQIARYLGGLLHQAYPQSAGVTAAG</sequence>
<gene>
    <name evidence="3" type="ORF">ACFSE6_06420</name>
</gene>
<keyword evidence="4" id="KW-1185">Reference proteome</keyword>
<dbReference type="Gene3D" id="3.30.1490.20">
    <property type="entry name" value="ATP-grasp fold, A domain"/>
    <property type="match status" value="1"/>
</dbReference>
<dbReference type="PROSITE" id="PS50975">
    <property type="entry name" value="ATP_GRASP"/>
    <property type="match status" value="1"/>
</dbReference>
<dbReference type="EMBL" id="JBHUEE010000002">
    <property type="protein sequence ID" value="MFD1717461.1"/>
    <property type="molecule type" value="Genomic_DNA"/>
</dbReference>
<keyword evidence="1" id="KW-0067">ATP-binding</keyword>
<feature type="domain" description="ATP-grasp" evidence="2">
    <location>
        <begin position="102"/>
        <end position="318"/>
    </location>
</feature>
<reference evidence="4" key="1">
    <citation type="journal article" date="2019" name="Int. J. Syst. Evol. Microbiol.">
        <title>The Global Catalogue of Microorganisms (GCM) 10K type strain sequencing project: providing services to taxonomists for standard genome sequencing and annotation.</title>
        <authorList>
            <consortium name="The Broad Institute Genomics Platform"/>
            <consortium name="The Broad Institute Genome Sequencing Center for Infectious Disease"/>
            <person name="Wu L."/>
            <person name="Ma J."/>
        </authorList>
    </citation>
    <scope>NUCLEOTIDE SEQUENCE [LARGE SCALE GENOMIC DNA]</scope>
    <source>
        <strain evidence="4">JCM 17130</strain>
    </source>
</reference>
<evidence type="ECO:0000259" key="2">
    <source>
        <dbReference type="PROSITE" id="PS50975"/>
    </source>
</evidence>
<comment type="caution">
    <text evidence="3">The sequence shown here is derived from an EMBL/GenBank/DDBJ whole genome shotgun (WGS) entry which is preliminary data.</text>
</comment>
<evidence type="ECO:0000256" key="1">
    <source>
        <dbReference type="PROSITE-ProRule" id="PRU00409"/>
    </source>
</evidence>
<evidence type="ECO:0000313" key="3">
    <source>
        <dbReference type="EMBL" id="MFD1717461.1"/>
    </source>
</evidence>
<dbReference type="GO" id="GO:0016874">
    <property type="term" value="F:ligase activity"/>
    <property type="evidence" value="ECO:0007669"/>
    <property type="project" value="UniProtKB-KW"/>
</dbReference>
<accession>A0ABW4L5V6</accession>
<dbReference type="InterPro" id="IPR011761">
    <property type="entry name" value="ATP-grasp"/>
</dbReference>
<name>A0ABW4L5V6_9MICO</name>
<protein>
    <submittedName>
        <fullName evidence="3">RimK family alpha-L-glutamate ligase</fullName>
    </submittedName>
</protein>
<organism evidence="3 4">
    <name type="scientific">Georgenia deserti</name>
    <dbReference type="NCBI Taxonomy" id="2093781"/>
    <lineage>
        <taxon>Bacteria</taxon>
        <taxon>Bacillati</taxon>
        <taxon>Actinomycetota</taxon>
        <taxon>Actinomycetes</taxon>
        <taxon>Micrococcales</taxon>
        <taxon>Bogoriellaceae</taxon>
        <taxon>Georgenia</taxon>
    </lineage>
</organism>
<proteinExistence type="predicted"/>
<keyword evidence="3" id="KW-0436">Ligase</keyword>
<keyword evidence="1" id="KW-0547">Nucleotide-binding</keyword>
<dbReference type="PANTHER" id="PTHR21621:SF0">
    <property type="entry name" value="BETA-CITRYLGLUTAMATE SYNTHASE B-RELATED"/>
    <property type="match status" value="1"/>
</dbReference>
<dbReference type="PANTHER" id="PTHR21621">
    <property type="entry name" value="RIBOSOMAL PROTEIN S6 MODIFICATION PROTEIN"/>
    <property type="match status" value="1"/>
</dbReference>
<dbReference type="RefSeq" id="WP_388003730.1">
    <property type="nucleotide sequence ID" value="NZ_JBHUEE010000002.1"/>
</dbReference>
<dbReference type="SUPFAM" id="SSF56059">
    <property type="entry name" value="Glutathione synthetase ATP-binding domain-like"/>
    <property type="match status" value="1"/>
</dbReference>
<dbReference type="InterPro" id="IPR013815">
    <property type="entry name" value="ATP_grasp_subdomain_1"/>
</dbReference>